<gene>
    <name evidence="3" type="ORF">BJY14_000630</name>
</gene>
<comment type="caution">
    <text evidence="3">The sequence shown here is derived from an EMBL/GenBank/DDBJ whole genome shotgun (WGS) entry which is preliminary data.</text>
</comment>
<name>A0A7Y9JD45_9ACTN</name>
<dbReference type="InterPro" id="IPR000914">
    <property type="entry name" value="SBP_5_dom"/>
</dbReference>
<dbReference type="AlphaFoldDB" id="A0A7Y9JD45"/>
<keyword evidence="4" id="KW-1185">Reference proteome</keyword>
<dbReference type="SUPFAM" id="SSF53850">
    <property type="entry name" value="Periplasmic binding protein-like II"/>
    <property type="match status" value="1"/>
</dbReference>
<dbReference type="GO" id="GO:0015833">
    <property type="term" value="P:peptide transport"/>
    <property type="evidence" value="ECO:0007669"/>
    <property type="project" value="TreeGrafter"/>
</dbReference>
<protein>
    <submittedName>
        <fullName evidence="3">Peptide/nickel transport system substrate-binding protein</fullName>
    </submittedName>
</protein>
<feature type="domain" description="Solute-binding protein family 5" evidence="2">
    <location>
        <begin position="86"/>
        <end position="488"/>
    </location>
</feature>
<evidence type="ECO:0000259" key="2">
    <source>
        <dbReference type="Pfam" id="PF00496"/>
    </source>
</evidence>
<dbReference type="PROSITE" id="PS51257">
    <property type="entry name" value="PROKAR_LIPOPROTEIN"/>
    <property type="match status" value="1"/>
</dbReference>
<organism evidence="3 4">
    <name type="scientific">Actinomadura luteofluorescens</name>
    <dbReference type="NCBI Taxonomy" id="46163"/>
    <lineage>
        <taxon>Bacteria</taxon>
        <taxon>Bacillati</taxon>
        <taxon>Actinomycetota</taxon>
        <taxon>Actinomycetes</taxon>
        <taxon>Streptosporangiales</taxon>
        <taxon>Thermomonosporaceae</taxon>
        <taxon>Actinomadura</taxon>
    </lineage>
</organism>
<sequence>MFTRQSRSAAAVCCVFALALTACEGAGTTGADERPPVKGGTLNLLGAGDVDYMDPNISYYTNAEMNLRLWSRRLFGYPARKDQATTPVPDLATEVPTAGNGGVSKDGRTYTITLRDGGRWNTSPPRPVTAADVVRGVKRTCNPAAPSGGTPVFLKLIEGFAKFCEGFAKVSPKPEAVARYLEETPVAGLTAKDDRTVVFSLTSPATYFVGVLTMPAFAPAPKELDRYLPGSADLAQHTVSNGPYQVRSYAPGKSIEYVRNPAWDPSSDPIRKAYVDRVVINETVNQESVQQQLEAGTAAADMEFDVRVPPSQVPALVARRDPNLNLGETSSTNTRVIYNHASPSNGGAMARPEVRQALSYAINRNHIVQVLGGPNLNRPLSHVLPSNVLGSTQFDPYPHDPARARQLLASAGHGGGLTLKLLYRNASEGDSKAFQTIQQDLAAVGVTVKGIPAPNADFGTKYLFVPEVARRGVWDLSLAGWNASWFGDAALAFFKPLLYGRSSFPPDGSNFGLYDSAETNALIERAATAVDRDEAAALWAKADQQAMRDAAFYPTVQPKTANYRASHVKNAVYLPTLTNFDPANVWLEEGRHGG</sequence>
<dbReference type="GO" id="GO:1904680">
    <property type="term" value="F:peptide transmembrane transporter activity"/>
    <property type="evidence" value="ECO:0007669"/>
    <property type="project" value="TreeGrafter"/>
</dbReference>
<dbReference type="Gene3D" id="3.10.105.10">
    <property type="entry name" value="Dipeptide-binding Protein, Domain 3"/>
    <property type="match status" value="1"/>
</dbReference>
<dbReference type="GO" id="GO:0043190">
    <property type="term" value="C:ATP-binding cassette (ABC) transporter complex"/>
    <property type="evidence" value="ECO:0007669"/>
    <property type="project" value="InterPro"/>
</dbReference>
<dbReference type="GO" id="GO:0042597">
    <property type="term" value="C:periplasmic space"/>
    <property type="evidence" value="ECO:0007669"/>
    <property type="project" value="UniProtKB-ARBA"/>
</dbReference>
<dbReference type="Pfam" id="PF00496">
    <property type="entry name" value="SBP_bac_5"/>
    <property type="match status" value="1"/>
</dbReference>
<keyword evidence="1" id="KW-0732">Signal</keyword>
<proteinExistence type="predicted"/>
<dbReference type="PANTHER" id="PTHR30290">
    <property type="entry name" value="PERIPLASMIC BINDING COMPONENT OF ABC TRANSPORTER"/>
    <property type="match status" value="1"/>
</dbReference>
<dbReference type="PANTHER" id="PTHR30290:SF83">
    <property type="entry name" value="ABC TRANSPORTER SUBSTRATE-BINDING PROTEIN"/>
    <property type="match status" value="1"/>
</dbReference>
<dbReference type="Proteomes" id="UP000529783">
    <property type="component" value="Unassembled WGS sequence"/>
</dbReference>
<feature type="signal peptide" evidence="1">
    <location>
        <begin position="1"/>
        <end position="24"/>
    </location>
</feature>
<dbReference type="RefSeq" id="WP_179842201.1">
    <property type="nucleotide sequence ID" value="NZ_JACCBA010000001.1"/>
</dbReference>
<reference evidence="3 4" key="1">
    <citation type="submission" date="2020-07" db="EMBL/GenBank/DDBJ databases">
        <title>Sequencing the genomes of 1000 actinobacteria strains.</title>
        <authorList>
            <person name="Klenk H.-P."/>
        </authorList>
    </citation>
    <scope>NUCLEOTIDE SEQUENCE [LARGE SCALE GENOMIC DNA]</scope>
    <source>
        <strain evidence="3 4">DSM 40398</strain>
    </source>
</reference>
<evidence type="ECO:0000256" key="1">
    <source>
        <dbReference type="SAM" id="SignalP"/>
    </source>
</evidence>
<dbReference type="CDD" id="cd08506">
    <property type="entry name" value="PBP2_clavulanate_OppA2"/>
    <property type="match status" value="1"/>
</dbReference>
<dbReference type="Gene3D" id="3.40.190.10">
    <property type="entry name" value="Periplasmic binding protein-like II"/>
    <property type="match status" value="1"/>
</dbReference>
<dbReference type="InterPro" id="IPR039424">
    <property type="entry name" value="SBP_5"/>
</dbReference>
<feature type="chain" id="PRO_5039487941" evidence="1">
    <location>
        <begin position="25"/>
        <end position="594"/>
    </location>
</feature>
<accession>A0A7Y9JD45</accession>
<dbReference type="EMBL" id="JACCBA010000001">
    <property type="protein sequence ID" value="NYD44647.1"/>
    <property type="molecule type" value="Genomic_DNA"/>
</dbReference>
<evidence type="ECO:0000313" key="3">
    <source>
        <dbReference type="EMBL" id="NYD44647.1"/>
    </source>
</evidence>
<dbReference type="PIRSF" id="PIRSF002741">
    <property type="entry name" value="MppA"/>
    <property type="match status" value="1"/>
</dbReference>
<evidence type="ECO:0000313" key="4">
    <source>
        <dbReference type="Proteomes" id="UP000529783"/>
    </source>
</evidence>
<dbReference type="InterPro" id="IPR030678">
    <property type="entry name" value="Peptide/Ni-bd"/>
</dbReference>